<evidence type="ECO:0000256" key="3">
    <source>
        <dbReference type="ARBA" id="ARBA00022692"/>
    </source>
</evidence>
<accession>A0A5M8P369</accession>
<dbReference type="GO" id="GO:0005886">
    <property type="term" value="C:plasma membrane"/>
    <property type="evidence" value="ECO:0007669"/>
    <property type="project" value="UniProtKB-SubCell"/>
</dbReference>
<dbReference type="InterPro" id="IPR054321">
    <property type="entry name" value="PspC-rel_TM"/>
</dbReference>
<gene>
    <name evidence="9" type="ORF">EZS26_000814</name>
</gene>
<keyword evidence="4 6" id="KW-1133">Transmembrane helix</keyword>
<evidence type="ECO:0000259" key="7">
    <source>
        <dbReference type="Pfam" id="PF04024"/>
    </source>
</evidence>
<dbReference type="InterPro" id="IPR007168">
    <property type="entry name" value="Phageshock_PspC_N"/>
</dbReference>
<name>A0A5M8P369_9BACT</name>
<feature type="domain" description="PspC-related transmembrane region" evidence="8">
    <location>
        <begin position="204"/>
        <end position="327"/>
    </location>
</feature>
<dbReference type="InterPro" id="IPR052027">
    <property type="entry name" value="PspC"/>
</dbReference>
<feature type="transmembrane region" description="Helical" evidence="6">
    <location>
        <begin position="204"/>
        <end position="223"/>
    </location>
</feature>
<evidence type="ECO:0000256" key="2">
    <source>
        <dbReference type="ARBA" id="ARBA00022475"/>
    </source>
</evidence>
<evidence type="ECO:0000256" key="1">
    <source>
        <dbReference type="ARBA" id="ARBA00004162"/>
    </source>
</evidence>
<feature type="transmembrane region" description="Helical" evidence="6">
    <location>
        <begin position="308"/>
        <end position="326"/>
    </location>
</feature>
<organism evidence="9 10">
    <name type="scientific">Candidatus Ordinivivax streblomastigis</name>
    <dbReference type="NCBI Taxonomy" id="2540710"/>
    <lineage>
        <taxon>Bacteria</taxon>
        <taxon>Pseudomonadati</taxon>
        <taxon>Bacteroidota</taxon>
        <taxon>Bacteroidia</taxon>
        <taxon>Bacteroidales</taxon>
        <taxon>Candidatus Ordinivivax</taxon>
    </lineage>
</organism>
<dbReference type="EMBL" id="SNRX01000004">
    <property type="protein sequence ID" value="KAA6302919.1"/>
    <property type="molecule type" value="Genomic_DNA"/>
</dbReference>
<keyword evidence="3 6" id="KW-0812">Transmembrane</keyword>
<dbReference type="Pfam" id="PF04024">
    <property type="entry name" value="PspC"/>
    <property type="match status" value="1"/>
</dbReference>
<evidence type="ECO:0000256" key="6">
    <source>
        <dbReference type="SAM" id="Phobius"/>
    </source>
</evidence>
<feature type="transmembrane region" description="Helical" evidence="6">
    <location>
        <begin position="230"/>
        <end position="252"/>
    </location>
</feature>
<feature type="domain" description="Phage shock protein PspC N-terminal" evidence="7">
    <location>
        <begin position="105"/>
        <end position="164"/>
    </location>
</feature>
<keyword evidence="5 6" id="KW-0472">Membrane</keyword>
<proteinExistence type="predicted"/>
<sequence length="429" mass="46885">MKKTVTANLNGRVFNIDEDAFQLLENYLKNLRIYFRNEDGYDEIVADFEARIEELLSERVRLGYNVISIEEVEKVIAKVGSPVDFDDKEENRTEQPKAEPADAKKKFYRNPSNKLLGGVCSGLAAYFSVNELALRILVVILALCTSVIPVLLLYLVAWLIVPEATTAEQKLEMQGKPITVENIGKTVSAGMDEVKKMNEKHGCLGSLVDFIAACVKVALVGLGCLVGLPILFVIGIIIIVLFATIFGVGTGILGGLLPCTPDIFLSVAHPGIAILAVCLLLGIPLFALLYGIISWFFKLKPVNKNLKIAGLIVWILAWIALPFSGFKADWSKVNCSNNHWRFGYSSFYSNELVGNGVLAERMEDLPNILSVELTGNLVAEDTQGAGTVFTCFCDNSPQPIHSTAKQKPSMLRIDCLIGTHCSPSNTPSA</sequence>
<keyword evidence="2" id="KW-1003">Cell membrane</keyword>
<dbReference type="PANTHER" id="PTHR33885">
    <property type="entry name" value="PHAGE SHOCK PROTEIN C"/>
    <property type="match status" value="1"/>
</dbReference>
<feature type="transmembrane region" description="Helical" evidence="6">
    <location>
        <begin position="272"/>
        <end position="296"/>
    </location>
</feature>
<feature type="transmembrane region" description="Helical" evidence="6">
    <location>
        <begin position="136"/>
        <end position="161"/>
    </location>
</feature>
<evidence type="ECO:0000256" key="5">
    <source>
        <dbReference type="ARBA" id="ARBA00023136"/>
    </source>
</evidence>
<evidence type="ECO:0000259" key="8">
    <source>
        <dbReference type="Pfam" id="PF22571"/>
    </source>
</evidence>
<dbReference type="Proteomes" id="UP000324575">
    <property type="component" value="Unassembled WGS sequence"/>
</dbReference>
<evidence type="ECO:0000256" key="4">
    <source>
        <dbReference type="ARBA" id="ARBA00022989"/>
    </source>
</evidence>
<evidence type="ECO:0000313" key="10">
    <source>
        <dbReference type="Proteomes" id="UP000324575"/>
    </source>
</evidence>
<dbReference type="PANTHER" id="PTHR33885:SF3">
    <property type="entry name" value="PHAGE SHOCK PROTEIN C"/>
    <property type="match status" value="1"/>
</dbReference>
<comment type="subcellular location">
    <subcellularLocation>
        <location evidence="1">Cell membrane</location>
        <topology evidence="1">Single-pass membrane protein</topology>
    </subcellularLocation>
</comment>
<dbReference type="AlphaFoldDB" id="A0A5M8P369"/>
<reference evidence="9 10" key="1">
    <citation type="submission" date="2019-03" db="EMBL/GenBank/DDBJ databases">
        <title>Single cell metagenomics reveals metabolic interactions within the superorganism composed of flagellate Streblomastix strix and complex community of Bacteroidetes bacteria on its surface.</title>
        <authorList>
            <person name="Treitli S.C."/>
            <person name="Kolisko M."/>
            <person name="Husnik F."/>
            <person name="Keeling P."/>
            <person name="Hampl V."/>
        </authorList>
    </citation>
    <scope>NUCLEOTIDE SEQUENCE [LARGE SCALE GENOMIC DNA]</scope>
    <source>
        <strain evidence="9">St1</strain>
    </source>
</reference>
<evidence type="ECO:0000313" key="9">
    <source>
        <dbReference type="EMBL" id="KAA6302919.1"/>
    </source>
</evidence>
<comment type="caution">
    <text evidence="9">The sequence shown here is derived from an EMBL/GenBank/DDBJ whole genome shotgun (WGS) entry which is preliminary data.</text>
</comment>
<dbReference type="Pfam" id="PF22571">
    <property type="entry name" value="LiaI-LiaF-TM_PspC"/>
    <property type="match status" value="1"/>
</dbReference>
<protein>
    <submittedName>
        <fullName evidence="9">Uncharacterized protein</fullName>
    </submittedName>
</protein>